<keyword evidence="1" id="KW-0732">Signal</keyword>
<dbReference type="InterPro" id="IPR011042">
    <property type="entry name" value="6-blade_b-propeller_TolB-like"/>
</dbReference>
<gene>
    <name evidence="3" type="ORF">F3Y22_tig00111330pilonHSYRG00240</name>
</gene>
<dbReference type="EMBL" id="VEPZ02001308">
    <property type="protein sequence ID" value="KAE8681342.1"/>
    <property type="molecule type" value="Genomic_DNA"/>
</dbReference>
<dbReference type="Proteomes" id="UP000436088">
    <property type="component" value="Unassembled WGS sequence"/>
</dbReference>
<dbReference type="InterPro" id="IPR011041">
    <property type="entry name" value="Quinoprot_gluc/sorb_DH_b-prop"/>
</dbReference>
<evidence type="ECO:0000313" key="4">
    <source>
        <dbReference type="Proteomes" id="UP000436088"/>
    </source>
</evidence>
<proteinExistence type="predicted"/>
<dbReference type="PANTHER" id="PTHR19328">
    <property type="entry name" value="HEDGEHOG-INTERACTING PROTEIN"/>
    <property type="match status" value="1"/>
</dbReference>
<organism evidence="3 4">
    <name type="scientific">Hibiscus syriacus</name>
    <name type="common">Rose of Sharon</name>
    <dbReference type="NCBI Taxonomy" id="106335"/>
    <lineage>
        <taxon>Eukaryota</taxon>
        <taxon>Viridiplantae</taxon>
        <taxon>Streptophyta</taxon>
        <taxon>Embryophyta</taxon>
        <taxon>Tracheophyta</taxon>
        <taxon>Spermatophyta</taxon>
        <taxon>Magnoliopsida</taxon>
        <taxon>eudicotyledons</taxon>
        <taxon>Gunneridae</taxon>
        <taxon>Pentapetalae</taxon>
        <taxon>rosids</taxon>
        <taxon>malvids</taxon>
        <taxon>Malvales</taxon>
        <taxon>Malvaceae</taxon>
        <taxon>Malvoideae</taxon>
        <taxon>Hibiscus</taxon>
    </lineage>
</organism>
<feature type="domain" description="Glucose/Sorbosone dehydrogenase" evidence="2">
    <location>
        <begin position="232"/>
        <end position="360"/>
    </location>
</feature>
<feature type="signal peptide" evidence="1">
    <location>
        <begin position="1"/>
        <end position="22"/>
    </location>
</feature>
<dbReference type="Gene3D" id="2.120.10.30">
    <property type="entry name" value="TolB, C-terminal domain"/>
    <property type="match status" value="1"/>
</dbReference>
<name>A0A6A2YPZ4_HIBSY</name>
<evidence type="ECO:0000259" key="2">
    <source>
        <dbReference type="Pfam" id="PF07995"/>
    </source>
</evidence>
<reference evidence="3" key="1">
    <citation type="submission" date="2019-09" db="EMBL/GenBank/DDBJ databases">
        <title>Draft genome information of white flower Hibiscus syriacus.</title>
        <authorList>
            <person name="Kim Y.-M."/>
        </authorList>
    </citation>
    <scope>NUCLEOTIDE SEQUENCE [LARGE SCALE GENOMIC DNA]</scope>
    <source>
        <strain evidence="3">YM2019G1</strain>
    </source>
</reference>
<evidence type="ECO:0000313" key="3">
    <source>
        <dbReference type="EMBL" id="KAE8681342.1"/>
    </source>
</evidence>
<dbReference type="SUPFAM" id="SSF50952">
    <property type="entry name" value="Soluble quinoprotein glucose dehydrogenase"/>
    <property type="match status" value="1"/>
</dbReference>
<comment type="caution">
    <text evidence="3">The sequence shown here is derived from an EMBL/GenBank/DDBJ whole genome shotgun (WGS) entry which is preliminary data.</text>
</comment>
<dbReference type="InterPro" id="IPR012938">
    <property type="entry name" value="Glc/Sorbosone_DH"/>
</dbReference>
<dbReference type="PANTHER" id="PTHR19328:SF13">
    <property type="entry name" value="HIPL1 PROTEIN"/>
    <property type="match status" value="1"/>
</dbReference>
<protein>
    <submittedName>
        <fullName evidence="3">HIPL1 protein</fullName>
    </submittedName>
</protein>
<evidence type="ECO:0000256" key="1">
    <source>
        <dbReference type="SAM" id="SignalP"/>
    </source>
</evidence>
<dbReference type="AlphaFoldDB" id="A0A6A2YPZ4"/>
<accession>A0A6A2YPZ4</accession>
<feature type="chain" id="PRO_5025331387" evidence="1">
    <location>
        <begin position="23"/>
        <end position="547"/>
    </location>
</feature>
<sequence length="547" mass="59976">MGVFAVIFMFCNLLLLPYPSSSLPFCIDSRAPLTLKTALKFCSYNGTSCCNSTEDSKLQKQFQARNISDTSCASIVQAVLCATCDPFSAKLFTIDLVPRPVPLLCNSTVSSGSTQSNQATNDFCSECSTWPMPRENREWKFLDMVAHPDGSNRAFFSNQQGKIWLATIPKPGGTLELDESCPFIDLTDQVHFDTTFGLMGLHFTRTLHKTVGSLLHSVVTSVDHRDVQEDVHVIRIPTDGYLYFMMGDGGGGGDPYNFSQNKLSVLGKIMRLDVDNIPSAAEINRLGLWGNYSIPADNPYSQDEELLPEIWAYGLRTPWRCSFDSKRPSYFMCGDIGENLYEEVDMISKGGNYGWRVYEGPYPFNTSSPGGNTSLNSISPILPVMGYNHSEVSKKLGSASIIGGHFYRSDTDLCMYGRYLYADLYAGKIWAATEDPENSGNFSTSSVPFSCARDSPLQCSSVPNSAVAALGYIYSFGQDNNKDIHLLSSSGVYRVAAPSRCNYRCSAEKVTAVASPSPCASQPSYANQLRTVILLSASLLLLMACLA</sequence>
<keyword evidence="4" id="KW-1185">Reference proteome</keyword>
<dbReference type="Pfam" id="PF07995">
    <property type="entry name" value="GSDH"/>
    <property type="match status" value="1"/>
</dbReference>